<reference evidence="14 15" key="1">
    <citation type="submission" date="2019-07" db="EMBL/GenBank/DDBJ databases">
        <title>Cryptosporangium phraense sp. nov., isolated from plant litter.</title>
        <authorList>
            <person name="Suriyachadkun C."/>
        </authorList>
    </citation>
    <scope>NUCLEOTIDE SEQUENCE [LARGE SCALE GENOMIC DNA]</scope>
    <source>
        <strain evidence="14 15">A-T 5661</strain>
    </source>
</reference>
<evidence type="ECO:0000256" key="11">
    <source>
        <dbReference type="ARBA" id="ARBA00023303"/>
    </source>
</evidence>
<keyword evidence="4" id="KW-0633">Potassium transport</keyword>
<dbReference type="PANTHER" id="PTHR31462:SF5">
    <property type="entry name" value="ENDOSOMAL_LYSOSOMAL PROTON CHANNEL TMEM175"/>
    <property type="match status" value="1"/>
</dbReference>
<evidence type="ECO:0000256" key="8">
    <source>
        <dbReference type="ARBA" id="ARBA00022989"/>
    </source>
</evidence>
<dbReference type="InParanoid" id="A0A545AVP1"/>
<keyword evidence="6" id="KW-0631">Potassium channel</keyword>
<evidence type="ECO:0000256" key="1">
    <source>
        <dbReference type="ARBA" id="ARBA00004141"/>
    </source>
</evidence>
<sequence length="276" mass="29930">MGFGERRAVAGGFPVGVFPAGVARPAAHGCPRSSLRCHPSSPECIAAPVVRFGRRRVPDTAPRAGPRVPGVRKERGLERFLTFLDAIVAIAVTLLILPLVELLGEVQKTTPLEDLLGDNKTKIGAFLLSFVVIIAFWRAHHAIFTNVDTYDPWLGRLSLAWALTVIALPFPTQIIAVLDNTRATFGLYVGLLVLSSLLIAAMAVFIQRRPDLQVTPAEGERPFSAVHAVASALLMIVALVIGLAVPRIGFFSLLILFFTGNLIALWERRRRSADTA</sequence>
<evidence type="ECO:0000256" key="13">
    <source>
        <dbReference type="SAM" id="Phobius"/>
    </source>
</evidence>
<evidence type="ECO:0000313" key="15">
    <source>
        <dbReference type="Proteomes" id="UP000317982"/>
    </source>
</evidence>
<evidence type="ECO:0000256" key="4">
    <source>
        <dbReference type="ARBA" id="ARBA00022538"/>
    </source>
</evidence>
<feature type="transmembrane region" description="Helical" evidence="13">
    <location>
        <begin position="80"/>
        <end position="103"/>
    </location>
</feature>
<evidence type="ECO:0000256" key="5">
    <source>
        <dbReference type="ARBA" id="ARBA00022692"/>
    </source>
</evidence>
<keyword evidence="15" id="KW-1185">Reference proteome</keyword>
<evidence type="ECO:0000256" key="7">
    <source>
        <dbReference type="ARBA" id="ARBA00022958"/>
    </source>
</evidence>
<evidence type="ECO:0000256" key="12">
    <source>
        <dbReference type="ARBA" id="ARBA00034430"/>
    </source>
</evidence>
<evidence type="ECO:0000256" key="2">
    <source>
        <dbReference type="ARBA" id="ARBA00006920"/>
    </source>
</evidence>
<comment type="catalytic activity">
    <reaction evidence="12">
        <text>K(+)(in) = K(+)(out)</text>
        <dbReference type="Rhea" id="RHEA:29463"/>
        <dbReference type="ChEBI" id="CHEBI:29103"/>
    </reaction>
</comment>
<protein>
    <submittedName>
        <fullName evidence="14">DUF1211 domain-containing protein</fullName>
    </submittedName>
</protein>
<evidence type="ECO:0000256" key="10">
    <source>
        <dbReference type="ARBA" id="ARBA00023136"/>
    </source>
</evidence>
<accession>A0A545AVP1</accession>
<keyword evidence="9" id="KW-0406">Ion transport</keyword>
<gene>
    <name evidence="14" type="ORF">FL583_10020</name>
</gene>
<dbReference type="OrthoDB" id="7626281at2"/>
<comment type="similarity">
    <text evidence="2">Belongs to the TMEM175 family.</text>
</comment>
<comment type="subcellular location">
    <subcellularLocation>
        <location evidence="1">Membrane</location>
        <topology evidence="1">Multi-pass membrane protein</topology>
    </subcellularLocation>
</comment>
<feature type="transmembrane region" description="Helical" evidence="13">
    <location>
        <begin position="248"/>
        <end position="266"/>
    </location>
</feature>
<organism evidence="14 15">
    <name type="scientific">Cryptosporangium phraense</name>
    <dbReference type="NCBI Taxonomy" id="2593070"/>
    <lineage>
        <taxon>Bacteria</taxon>
        <taxon>Bacillati</taxon>
        <taxon>Actinomycetota</taxon>
        <taxon>Actinomycetes</taxon>
        <taxon>Cryptosporangiales</taxon>
        <taxon>Cryptosporangiaceae</taxon>
        <taxon>Cryptosporangium</taxon>
    </lineage>
</organism>
<dbReference type="Proteomes" id="UP000317982">
    <property type="component" value="Unassembled WGS sequence"/>
</dbReference>
<feature type="transmembrane region" description="Helical" evidence="13">
    <location>
        <begin position="123"/>
        <end position="139"/>
    </location>
</feature>
<feature type="transmembrane region" description="Helical" evidence="13">
    <location>
        <begin position="225"/>
        <end position="242"/>
    </location>
</feature>
<keyword evidence="5 13" id="KW-0812">Transmembrane</keyword>
<evidence type="ECO:0000256" key="3">
    <source>
        <dbReference type="ARBA" id="ARBA00022448"/>
    </source>
</evidence>
<keyword evidence="8 13" id="KW-1133">Transmembrane helix</keyword>
<evidence type="ECO:0000256" key="6">
    <source>
        <dbReference type="ARBA" id="ARBA00022826"/>
    </source>
</evidence>
<dbReference type="GO" id="GO:0016020">
    <property type="term" value="C:membrane"/>
    <property type="evidence" value="ECO:0007669"/>
    <property type="project" value="UniProtKB-SubCell"/>
</dbReference>
<feature type="transmembrane region" description="Helical" evidence="13">
    <location>
        <begin position="159"/>
        <end position="178"/>
    </location>
</feature>
<dbReference type="AlphaFoldDB" id="A0A545AVP1"/>
<keyword evidence="3" id="KW-0813">Transport</keyword>
<evidence type="ECO:0000313" key="14">
    <source>
        <dbReference type="EMBL" id="TQS45408.1"/>
    </source>
</evidence>
<name>A0A545AVP1_9ACTN</name>
<keyword evidence="11" id="KW-0407">Ion channel</keyword>
<dbReference type="GO" id="GO:0005267">
    <property type="term" value="F:potassium channel activity"/>
    <property type="evidence" value="ECO:0007669"/>
    <property type="project" value="UniProtKB-KW"/>
</dbReference>
<feature type="transmembrane region" description="Helical" evidence="13">
    <location>
        <begin position="184"/>
        <end position="205"/>
    </location>
</feature>
<evidence type="ECO:0000256" key="9">
    <source>
        <dbReference type="ARBA" id="ARBA00023065"/>
    </source>
</evidence>
<dbReference type="GO" id="GO:0015252">
    <property type="term" value="F:proton channel activity"/>
    <property type="evidence" value="ECO:0007669"/>
    <property type="project" value="InterPro"/>
</dbReference>
<keyword evidence="10 13" id="KW-0472">Membrane</keyword>
<dbReference type="PANTHER" id="PTHR31462">
    <property type="entry name" value="ENDOSOMAL/LYSOSOMAL POTASSIUM CHANNEL TMEM175"/>
    <property type="match status" value="1"/>
</dbReference>
<dbReference type="EMBL" id="VIRS01000005">
    <property type="protein sequence ID" value="TQS45408.1"/>
    <property type="molecule type" value="Genomic_DNA"/>
</dbReference>
<dbReference type="InterPro" id="IPR010617">
    <property type="entry name" value="TMEM175-like"/>
</dbReference>
<proteinExistence type="inferred from homology"/>
<comment type="caution">
    <text evidence="14">The sequence shown here is derived from an EMBL/GenBank/DDBJ whole genome shotgun (WGS) entry which is preliminary data.</text>
</comment>
<dbReference type="Pfam" id="PF06736">
    <property type="entry name" value="TMEM175"/>
    <property type="match status" value="1"/>
</dbReference>
<keyword evidence="7" id="KW-0630">Potassium</keyword>